<evidence type="ECO:0000313" key="2">
    <source>
        <dbReference type="Proteomes" id="UP001497516"/>
    </source>
</evidence>
<sequence>MDYKLHLSSECATPFHDPELYRTLVGKLIYLTTTMPDISYATQQVSQFMSNPSTVHYKAVERILRYLKSAPTTGLFYPSKGSFHLKAYTDSDWAACVDTHRSVSGYCVYLGDSIISWKSKKQKTLSRSSCEAEY</sequence>
<evidence type="ECO:0000313" key="1">
    <source>
        <dbReference type="EMBL" id="CAL1406747.1"/>
    </source>
</evidence>
<keyword evidence="2" id="KW-1185">Reference proteome</keyword>
<proteinExistence type="predicted"/>
<reference evidence="1 2" key="1">
    <citation type="submission" date="2024-04" db="EMBL/GenBank/DDBJ databases">
        <authorList>
            <person name="Fracassetti M."/>
        </authorList>
    </citation>
    <scope>NUCLEOTIDE SEQUENCE [LARGE SCALE GENOMIC DNA]</scope>
</reference>
<dbReference type="PANTHER" id="PTHR11439">
    <property type="entry name" value="GAG-POL-RELATED RETROTRANSPOSON"/>
    <property type="match status" value="1"/>
</dbReference>
<gene>
    <name evidence="1" type="ORF">LTRI10_LOCUS46454</name>
</gene>
<dbReference type="InterPro" id="IPR043502">
    <property type="entry name" value="DNA/RNA_pol_sf"/>
</dbReference>
<dbReference type="EMBL" id="OZ034821">
    <property type="protein sequence ID" value="CAL1406747.1"/>
    <property type="molecule type" value="Genomic_DNA"/>
</dbReference>
<dbReference type="CDD" id="cd09272">
    <property type="entry name" value="RNase_HI_RT_Ty1"/>
    <property type="match status" value="1"/>
</dbReference>
<protein>
    <submittedName>
        <fullName evidence="1">Uncharacterized protein</fullName>
    </submittedName>
</protein>
<dbReference type="PANTHER" id="PTHR11439:SF463">
    <property type="entry name" value="REVERSE TRANSCRIPTASE TY1_COPIA-TYPE DOMAIN-CONTAINING PROTEIN"/>
    <property type="match status" value="1"/>
</dbReference>
<organism evidence="1 2">
    <name type="scientific">Linum trigynum</name>
    <dbReference type="NCBI Taxonomy" id="586398"/>
    <lineage>
        <taxon>Eukaryota</taxon>
        <taxon>Viridiplantae</taxon>
        <taxon>Streptophyta</taxon>
        <taxon>Embryophyta</taxon>
        <taxon>Tracheophyta</taxon>
        <taxon>Spermatophyta</taxon>
        <taxon>Magnoliopsida</taxon>
        <taxon>eudicotyledons</taxon>
        <taxon>Gunneridae</taxon>
        <taxon>Pentapetalae</taxon>
        <taxon>rosids</taxon>
        <taxon>fabids</taxon>
        <taxon>Malpighiales</taxon>
        <taxon>Linaceae</taxon>
        <taxon>Linum</taxon>
    </lineage>
</organism>
<accession>A0AAV2G995</accession>
<name>A0AAV2G995_9ROSI</name>
<dbReference type="AlphaFoldDB" id="A0AAV2G995"/>
<dbReference type="Proteomes" id="UP001497516">
    <property type="component" value="Chromosome 8"/>
</dbReference>
<dbReference type="SUPFAM" id="SSF56672">
    <property type="entry name" value="DNA/RNA polymerases"/>
    <property type="match status" value="1"/>
</dbReference>